<dbReference type="RefSeq" id="WP_075128374.1">
    <property type="nucleotide sequence ID" value="NZ_MSIE01000052.1"/>
</dbReference>
<dbReference type="InterPro" id="IPR003695">
    <property type="entry name" value="Ppx_GppA_N"/>
</dbReference>
<evidence type="ECO:0000256" key="1">
    <source>
        <dbReference type="ARBA" id="ARBA00007125"/>
    </source>
</evidence>
<dbReference type="EMBL" id="MSIE01000052">
    <property type="protein sequence ID" value="OLF14597.1"/>
    <property type="molecule type" value="Genomic_DNA"/>
</dbReference>
<protein>
    <submittedName>
        <fullName evidence="3">Exopolyphosphatase</fullName>
    </submittedName>
</protein>
<dbReference type="SUPFAM" id="SSF53067">
    <property type="entry name" value="Actin-like ATPase domain"/>
    <property type="match status" value="2"/>
</dbReference>
<reference evidence="3 4" key="1">
    <citation type="submission" date="2016-12" db="EMBL/GenBank/DDBJ databases">
        <title>The draft genome sequence of Actinophytocola sp. 11-183.</title>
        <authorList>
            <person name="Wang W."/>
            <person name="Yuan L."/>
        </authorList>
    </citation>
    <scope>NUCLEOTIDE SEQUENCE [LARGE SCALE GENOMIC DNA]</scope>
    <source>
        <strain evidence="3 4">11-183</strain>
    </source>
</reference>
<gene>
    <name evidence="3" type="ORF">BU204_25950</name>
</gene>
<dbReference type="InterPro" id="IPR050273">
    <property type="entry name" value="GppA/Ppx_hydrolase"/>
</dbReference>
<evidence type="ECO:0000313" key="3">
    <source>
        <dbReference type="EMBL" id="OLF14597.1"/>
    </source>
</evidence>
<dbReference type="GO" id="GO:0016462">
    <property type="term" value="F:pyrophosphatase activity"/>
    <property type="evidence" value="ECO:0007669"/>
    <property type="project" value="TreeGrafter"/>
</dbReference>
<dbReference type="Pfam" id="PF02541">
    <property type="entry name" value="Ppx-GppA"/>
    <property type="match status" value="1"/>
</dbReference>
<organism evidence="3 4">
    <name type="scientific">Actinophytocola xanthii</name>
    <dbReference type="NCBI Taxonomy" id="1912961"/>
    <lineage>
        <taxon>Bacteria</taxon>
        <taxon>Bacillati</taxon>
        <taxon>Actinomycetota</taxon>
        <taxon>Actinomycetes</taxon>
        <taxon>Pseudonocardiales</taxon>
        <taxon>Pseudonocardiaceae</taxon>
    </lineage>
</organism>
<comment type="similarity">
    <text evidence="1">Belongs to the GppA/Ppx family.</text>
</comment>
<dbReference type="Gene3D" id="3.30.420.40">
    <property type="match status" value="1"/>
</dbReference>
<evidence type="ECO:0000259" key="2">
    <source>
        <dbReference type="Pfam" id="PF02541"/>
    </source>
</evidence>
<name>A0A1Q8CJS1_9PSEU</name>
<dbReference type="InterPro" id="IPR043129">
    <property type="entry name" value="ATPase_NBD"/>
</dbReference>
<dbReference type="Proteomes" id="UP000185596">
    <property type="component" value="Unassembled WGS sequence"/>
</dbReference>
<dbReference type="OrthoDB" id="9793035at2"/>
<evidence type="ECO:0000313" key="4">
    <source>
        <dbReference type="Proteomes" id="UP000185596"/>
    </source>
</evidence>
<dbReference type="Gene3D" id="3.30.420.150">
    <property type="entry name" value="Exopolyphosphatase. Domain 2"/>
    <property type="match status" value="1"/>
</dbReference>
<accession>A0A1Q8CJS1</accession>
<sequence>MEERTTAAVLDVGCFSAHLVVVGRDPETLRRPLVSHKVRLRLDQALDPAGRIDAAGIDCVVEAVRGVQERLGDVRVSRFVPYATSCVRDAANAEEVVSAVARRTGVELRLLSGRQEARYSYLAARRWLGSAGPLGVLDIGGGTIELAQGDQVRPAFAGSLPLGARTLTRAGLDSLERVPGMRADLLRGITEAVPDEVLAAFADGPAIGCSKVFQQLAKLANARGSDPSRLRLTDVQACIPRLAALPPHRRARLPGISRHRARQSLAGAVVAEAVMTATNRDVVRICPWSSKEGLLLTLLESAR</sequence>
<keyword evidence="4" id="KW-1185">Reference proteome</keyword>
<dbReference type="AlphaFoldDB" id="A0A1Q8CJS1"/>
<dbReference type="STRING" id="1912961.BU204_25950"/>
<comment type="caution">
    <text evidence="3">The sequence shown here is derived from an EMBL/GenBank/DDBJ whole genome shotgun (WGS) entry which is preliminary data.</text>
</comment>
<feature type="domain" description="Ppx/GppA phosphatase N-terminal" evidence="2">
    <location>
        <begin position="31"/>
        <end position="301"/>
    </location>
</feature>
<proteinExistence type="inferred from homology"/>
<dbReference type="PANTHER" id="PTHR30005:SF0">
    <property type="entry name" value="RETROGRADE REGULATION PROTEIN 2"/>
    <property type="match status" value="1"/>
</dbReference>
<dbReference type="PANTHER" id="PTHR30005">
    <property type="entry name" value="EXOPOLYPHOSPHATASE"/>
    <property type="match status" value="1"/>
</dbReference>